<dbReference type="Proteomes" id="UP000198925">
    <property type="component" value="Unassembled WGS sequence"/>
</dbReference>
<dbReference type="InterPro" id="IPR029058">
    <property type="entry name" value="AB_hydrolase_fold"/>
</dbReference>
<feature type="domain" description="AB hydrolase-1" evidence="1">
    <location>
        <begin position="66"/>
        <end position="311"/>
    </location>
</feature>
<evidence type="ECO:0000313" key="3">
    <source>
        <dbReference type="Proteomes" id="UP000198925"/>
    </source>
</evidence>
<dbReference type="STRING" id="938405.SAMN02927895_04622"/>
<evidence type="ECO:0000313" key="2">
    <source>
        <dbReference type="EMBL" id="SDE24315.1"/>
    </source>
</evidence>
<sequence>MPMSATTRMLATSRGLLIGAAALAGLAVTNTILARRAERQHPPKGRFITVDGVRLHYTDHGRGQPILLIHGNAVSGEDYETSGLAARLRERHRVIIIDRPGFGHSERPRGRLWTAMEQAVLLRRAMHQIGVERPIVVGHSWGAIVALSLAARYPAETAGLVVLSGYYHWTLRPDVLLVVPGAVPVLGDLLRYTISPALGWLLMPLLKRGMFSPAPIPARFRAEYSNAMALRPSQIRATSTDGALMIAGALQLRDDYATLPMPVAILAGEGDKVVFAKRARRLHAEIPGSTLEVLPYVGHMVHHSALEEVATAVERVAAAAFPNIVPGVMNQAA</sequence>
<dbReference type="EMBL" id="FMZX01000024">
    <property type="protein sequence ID" value="SDE24315.1"/>
    <property type="molecule type" value="Genomic_DNA"/>
</dbReference>
<protein>
    <submittedName>
        <fullName evidence="2">Pimeloyl-ACP methyl ester carboxylesterase</fullName>
    </submittedName>
</protein>
<reference evidence="2 3" key="1">
    <citation type="submission" date="2016-10" db="EMBL/GenBank/DDBJ databases">
        <authorList>
            <person name="de Groot N.N."/>
        </authorList>
    </citation>
    <scope>NUCLEOTIDE SEQUENCE [LARGE SCALE GENOMIC DNA]</scope>
    <source>
        <strain evidence="2 3">CPCC 100156</strain>
    </source>
</reference>
<keyword evidence="3" id="KW-1185">Reference proteome</keyword>
<proteinExistence type="predicted"/>
<dbReference type="PANTHER" id="PTHR43798">
    <property type="entry name" value="MONOACYLGLYCEROL LIPASE"/>
    <property type="match status" value="1"/>
</dbReference>
<accession>A0A1G7BDL2</accession>
<evidence type="ECO:0000259" key="1">
    <source>
        <dbReference type="Pfam" id="PF12697"/>
    </source>
</evidence>
<dbReference type="PRINTS" id="PR00111">
    <property type="entry name" value="ABHYDROLASE"/>
</dbReference>
<name>A0A1G7BDL2_9PROT</name>
<organism evidence="2 3">
    <name type="scientific">Belnapia rosea</name>
    <dbReference type="NCBI Taxonomy" id="938405"/>
    <lineage>
        <taxon>Bacteria</taxon>
        <taxon>Pseudomonadati</taxon>
        <taxon>Pseudomonadota</taxon>
        <taxon>Alphaproteobacteria</taxon>
        <taxon>Acetobacterales</taxon>
        <taxon>Roseomonadaceae</taxon>
        <taxon>Belnapia</taxon>
    </lineage>
</organism>
<dbReference type="Pfam" id="PF12697">
    <property type="entry name" value="Abhydrolase_6"/>
    <property type="match status" value="1"/>
</dbReference>
<dbReference type="Gene3D" id="3.40.50.1820">
    <property type="entry name" value="alpha/beta hydrolase"/>
    <property type="match status" value="1"/>
</dbReference>
<dbReference type="InterPro" id="IPR000073">
    <property type="entry name" value="AB_hydrolase_1"/>
</dbReference>
<dbReference type="AlphaFoldDB" id="A0A1G7BDL2"/>
<gene>
    <name evidence="2" type="ORF">SAMN04487779_102418</name>
</gene>
<dbReference type="SUPFAM" id="SSF53474">
    <property type="entry name" value="alpha/beta-Hydrolases"/>
    <property type="match status" value="1"/>
</dbReference>
<dbReference type="InterPro" id="IPR050266">
    <property type="entry name" value="AB_hydrolase_sf"/>
</dbReference>